<name>A0A399MAD8_9PSED</name>
<evidence type="ECO:0000313" key="1">
    <source>
        <dbReference type="EMBL" id="RII78788.1"/>
    </source>
</evidence>
<dbReference type="EMBL" id="QWLL01000015">
    <property type="protein sequence ID" value="RII78788.1"/>
    <property type="molecule type" value="Genomic_DNA"/>
</dbReference>
<dbReference type="Proteomes" id="UP000265875">
    <property type="component" value="Unassembled WGS sequence"/>
</dbReference>
<sequence>MADAVWPLKVFNLLRPYRRQASSHRCCTGFNMCAVPVGAGLPAIGPVQVKPSPGSSTLHCHGPR</sequence>
<comment type="caution">
    <text evidence="1">The sequence shown here is derived from an EMBL/GenBank/DDBJ whole genome shotgun (WGS) entry which is preliminary data.</text>
</comment>
<dbReference type="AlphaFoldDB" id="A0A399MAD8"/>
<accession>A0A399MAD8</accession>
<evidence type="ECO:0000313" key="2">
    <source>
        <dbReference type="Proteomes" id="UP000265875"/>
    </source>
</evidence>
<protein>
    <submittedName>
        <fullName evidence="1">Uncharacterized protein</fullName>
    </submittedName>
</protein>
<proteinExistence type="predicted"/>
<organism evidence="1 2">
    <name type="scientific">Pseudomonas monteilii</name>
    <dbReference type="NCBI Taxonomy" id="76759"/>
    <lineage>
        <taxon>Bacteria</taxon>
        <taxon>Pseudomonadati</taxon>
        <taxon>Pseudomonadota</taxon>
        <taxon>Gammaproteobacteria</taxon>
        <taxon>Pseudomonadales</taxon>
        <taxon>Pseudomonadaceae</taxon>
        <taxon>Pseudomonas</taxon>
    </lineage>
</organism>
<gene>
    <name evidence="1" type="ORF">D0894_07420</name>
</gene>
<reference evidence="1 2" key="1">
    <citation type="submission" date="2018-08" db="EMBL/GenBank/DDBJ databases">
        <title>Draft genome sequence of the cyanotroph, Pseudomonas monteilii BCN3.</title>
        <authorList>
            <person name="Jones L.B."/>
            <person name="Kunz D.A."/>
        </authorList>
    </citation>
    <scope>NUCLEOTIDE SEQUENCE [LARGE SCALE GENOMIC DNA]</scope>
    <source>
        <strain evidence="1 2">BCN3</strain>
    </source>
</reference>